<comment type="caution">
    <text evidence="1">The sequence shown here is derived from an EMBL/GenBank/DDBJ whole genome shotgun (WGS) entry which is preliminary data.</text>
</comment>
<name>A0A448X7E1_9PLAT</name>
<evidence type="ECO:0000313" key="2">
    <source>
        <dbReference type="Proteomes" id="UP000784294"/>
    </source>
</evidence>
<proteinExistence type="predicted"/>
<organism evidence="1 2">
    <name type="scientific">Protopolystoma xenopodis</name>
    <dbReference type="NCBI Taxonomy" id="117903"/>
    <lineage>
        <taxon>Eukaryota</taxon>
        <taxon>Metazoa</taxon>
        <taxon>Spiralia</taxon>
        <taxon>Lophotrochozoa</taxon>
        <taxon>Platyhelminthes</taxon>
        <taxon>Monogenea</taxon>
        <taxon>Polyopisthocotylea</taxon>
        <taxon>Polystomatidea</taxon>
        <taxon>Polystomatidae</taxon>
        <taxon>Protopolystoma</taxon>
    </lineage>
</organism>
<dbReference type="AlphaFoldDB" id="A0A448X7E1"/>
<dbReference type="Proteomes" id="UP000784294">
    <property type="component" value="Unassembled WGS sequence"/>
</dbReference>
<keyword evidence="2" id="KW-1185">Reference proteome</keyword>
<evidence type="ECO:0000313" key="1">
    <source>
        <dbReference type="EMBL" id="VEL29919.1"/>
    </source>
</evidence>
<sequence length="62" mass="6942">MIFNVSPMNLTPLPMLDGSFFHKEILTHRSAQLPSTSRAKIPLFTSIMLMLSLHLTCTSIPN</sequence>
<protein>
    <submittedName>
        <fullName evidence="1">Uncharacterized protein</fullName>
    </submittedName>
</protein>
<reference evidence="1" key="1">
    <citation type="submission" date="2018-11" db="EMBL/GenBank/DDBJ databases">
        <authorList>
            <consortium name="Pathogen Informatics"/>
        </authorList>
    </citation>
    <scope>NUCLEOTIDE SEQUENCE</scope>
</reference>
<dbReference type="EMBL" id="CAAALY010107616">
    <property type="protein sequence ID" value="VEL29919.1"/>
    <property type="molecule type" value="Genomic_DNA"/>
</dbReference>
<gene>
    <name evidence="1" type="ORF">PXEA_LOCUS23359</name>
</gene>
<accession>A0A448X7E1</accession>